<name>A0A8H5AWE6_9AGAR</name>
<protein>
    <submittedName>
        <fullName evidence="1">Uncharacterized protein</fullName>
    </submittedName>
</protein>
<evidence type="ECO:0000313" key="1">
    <source>
        <dbReference type="EMBL" id="KAF5312199.1"/>
    </source>
</evidence>
<dbReference type="Pfam" id="PF18759">
    <property type="entry name" value="Plavaka"/>
    <property type="match status" value="2"/>
</dbReference>
<dbReference type="OrthoDB" id="2418900at2759"/>
<sequence>MLSNSEANPWAPFSSEREYRFSEWAKLRGPGSAAVSELLAIPGIIETLELSYKNANELNKIIDEHLPASRPRFQRHKILMGGEVCNVFFRNILECIKALYGDPELAQYMMFALERHYTDENMTCTWPSGGRQHKRRSRRRHLSAYPVYLTIGNIPKEICRKPSKRAYVLLGYLPTTQLEGITNQSQCRQCLANLYHACMRHILKPLEKAGVEGVYMSSGDGLTRRCHPLLASVIGDYLQQVLATCTYTRRCATCTTPNNEFSEFLPSGSTDLHDLDAILAALDSFEIDPSGSTHAAGIMLEPGQLPKPLHASTWATAQDHPGPIMMHQLWAIAQQPS</sequence>
<dbReference type="InterPro" id="IPR041078">
    <property type="entry name" value="Plavaka"/>
</dbReference>
<gene>
    <name evidence="1" type="ORF">D9619_003824</name>
</gene>
<evidence type="ECO:0000313" key="2">
    <source>
        <dbReference type="Proteomes" id="UP000567179"/>
    </source>
</evidence>
<keyword evidence="2" id="KW-1185">Reference proteome</keyword>
<organism evidence="1 2">
    <name type="scientific">Psilocybe cf. subviscida</name>
    <dbReference type="NCBI Taxonomy" id="2480587"/>
    <lineage>
        <taxon>Eukaryota</taxon>
        <taxon>Fungi</taxon>
        <taxon>Dikarya</taxon>
        <taxon>Basidiomycota</taxon>
        <taxon>Agaricomycotina</taxon>
        <taxon>Agaricomycetes</taxon>
        <taxon>Agaricomycetidae</taxon>
        <taxon>Agaricales</taxon>
        <taxon>Agaricineae</taxon>
        <taxon>Strophariaceae</taxon>
        <taxon>Psilocybe</taxon>
    </lineage>
</organism>
<comment type="caution">
    <text evidence="1">The sequence shown here is derived from an EMBL/GenBank/DDBJ whole genome shotgun (WGS) entry which is preliminary data.</text>
</comment>
<dbReference type="AlphaFoldDB" id="A0A8H5AWE6"/>
<reference evidence="1 2" key="1">
    <citation type="journal article" date="2020" name="ISME J.">
        <title>Uncovering the hidden diversity of litter-decomposition mechanisms in mushroom-forming fungi.</title>
        <authorList>
            <person name="Floudas D."/>
            <person name="Bentzer J."/>
            <person name="Ahren D."/>
            <person name="Johansson T."/>
            <person name="Persson P."/>
            <person name="Tunlid A."/>
        </authorList>
    </citation>
    <scope>NUCLEOTIDE SEQUENCE [LARGE SCALE GENOMIC DNA]</scope>
    <source>
        <strain evidence="1 2">CBS 101986</strain>
    </source>
</reference>
<accession>A0A8H5AWE6</accession>
<dbReference type="Proteomes" id="UP000567179">
    <property type="component" value="Unassembled WGS sequence"/>
</dbReference>
<proteinExistence type="predicted"/>
<dbReference type="EMBL" id="JAACJJ010000056">
    <property type="protein sequence ID" value="KAF5312199.1"/>
    <property type="molecule type" value="Genomic_DNA"/>
</dbReference>